<dbReference type="Proteomes" id="UP000826212">
    <property type="component" value="Chromosome"/>
</dbReference>
<evidence type="ECO:0000313" key="2">
    <source>
        <dbReference type="Proteomes" id="UP000826212"/>
    </source>
</evidence>
<dbReference type="EMBL" id="CP081303">
    <property type="protein sequence ID" value="QZE13074.1"/>
    <property type="molecule type" value="Genomic_DNA"/>
</dbReference>
<proteinExistence type="predicted"/>
<reference evidence="1" key="1">
    <citation type="submission" date="2021-08" db="EMBL/GenBank/DDBJ databases">
        <title>Novel anaerobic bacterium isolated from sea squirt in East Sea, Republic of Korea.</title>
        <authorList>
            <person name="Nguyen T.H."/>
            <person name="Li Z."/>
            <person name="Lee Y.-J."/>
            <person name="Ko J."/>
            <person name="Kim S.-G."/>
        </authorList>
    </citation>
    <scope>NUCLEOTIDE SEQUENCE</scope>
    <source>
        <strain evidence="1">KCTC 25031</strain>
    </source>
</reference>
<gene>
    <name evidence="1" type="ORF">K4L44_10785</name>
</gene>
<accession>A0AC61NQU5</accession>
<protein>
    <submittedName>
        <fullName evidence="1">Uncharacterized protein</fullName>
    </submittedName>
</protein>
<keyword evidence="2" id="KW-1185">Reference proteome</keyword>
<organism evidence="1 2">
    <name type="scientific">Halosquirtibacter laminarini</name>
    <dbReference type="NCBI Taxonomy" id="3374600"/>
    <lineage>
        <taxon>Bacteria</taxon>
        <taxon>Pseudomonadati</taxon>
        <taxon>Bacteroidota</taxon>
        <taxon>Bacteroidia</taxon>
        <taxon>Marinilabiliales</taxon>
        <taxon>Prolixibacteraceae</taxon>
        <taxon>Halosquirtibacter</taxon>
    </lineage>
</organism>
<sequence length="221" mass="25458">MMAIFKDGQMSGLVGSIVRYNINGVELARSCPKKRKKQSPKQLTQQLKMKITMQFLRGIKEVVHATYPTDSPFLNGHVQARSSILRNAFSGDYPTLCFHPSKVELSSNPKRGIRSIKAQLEGTHLDLWVDLHPRWSSNDLSLMVIHAEGEEKIVPHRHSMLSFQEAQPLRLPLWAAPHENVVQHFWIMLYDTFGQTYYRSCYLSLTGQNSEPKEFRYVEDE</sequence>
<name>A0AC61NQU5_9BACT</name>
<evidence type="ECO:0000313" key="1">
    <source>
        <dbReference type="EMBL" id="QZE13074.1"/>
    </source>
</evidence>